<organism evidence="3 5">
    <name type="scientific">Orbilia oligospora</name>
    <name type="common">Nematode-trapping fungus</name>
    <name type="synonym">Arthrobotrys oligospora</name>
    <dbReference type="NCBI Taxonomy" id="2813651"/>
    <lineage>
        <taxon>Eukaryota</taxon>
        <taxon>Fungi</taxon>
        <taxon>Dikarya</taxon>
        <taxon>Ascomycota</taxon>
        <taxon>Pezizomycotina</taxon>
        <taxon>Orbiliomycetes</taxon>
        <taxon>Orbiliales</taxon>
        <taxon>Orbiliaceae</taxon>
        <taxon>Orbilia</taxon>
    </lineage>
</organism>
<evidence type="ECO:0000313" key="3">
    <source>
        <dbReference type="EMBL" id="KAF3136920.1"/>
    </source>
</evidence>
<feature type="region of interest" description="Disordered" evidence="1">
    <location>
        <begin position="41"/>
        <end position="155"/>
    </location>
</feature>
<feature type="region of interest" description="Disordered" evidence="1">
    <location>
        <begin position="222"/>
        <end position="249"/>
    </location>
</feature>
<dbReference type="EMBL" id="WIQW01000015">
    <property type="protein sequence ID" value="KAF3104958.1"/>
    <property type="molecule type" value="Genomic_DNA"/>
</dbReference>
<sequence>MSNQDKTQNSISRSRPILSAALYDKTDLQRYKEADRLEIAASIASGRPGGLSSRSNNEEKRTPSAARSQETTTLGVANSKALESAAKWSSNSIASGKNPAQHKQSSGSRSVPEHSLLWHSLQNKALVQQPERSSRPIPEHSVSGHPQWVQESQAQQTRHELPFIPVAPETWEAQRKSIEERMKRLRKIMERGGTPVAELEATPVIQSSSKDKIKRTSARIVDAKSHPQELERKSTPAKQPTQTQAKKKTGFEKDLFFNERADFHLQEWLNESDKGDLATATEHLAVVENMIVEKWGSIKAAPKEYISQFLTCKIMNLLWYHKDQEALQLAKYIEPVHLEKAVWGQRISSSHLVAEILLYMRLKDWNMANRKCTLFLQPGLLEPPGVKNPLDPKIDAADQNLGFWLMAKILKGSGKPVDAKFYKAQVKPGLSGHSWYKWADRCLRQW</sequence>
<feature type="compositionally biased region" description="Basic and acidic residues" evidence="1">
    <location>
        <begin position="222"/>
        <end position="234"/>
    </location>
</feature>
<dbReference type="AlphaFoldDB" id="A0A7C8NYX8"/>
<dbReference type="Proteomes" id="UP000475325">
    <property type="component" value="Unassembled WGS sequence"/>
</dbReference>
<reference evidence="4 5" key="1">
    <citation type="submission" date="2019-06" db="EMBL/GenBank/DDBJ databases">
        <authorList>
            <person name="Palmer J.M."/>
        </authorList>
    </citation>
    <scope>NUCLEOTIDE SEQUENCE [LARGE SCALE GENOMIC DNA]</scope>
    <source>
        <strain evidence="2 4">TWF102</strain>
        <strain evidence="3 5">TWF703</strain>
    </source>
</reference>
<accession>A0A7C8NYX8</accession>
<name>A0A7C8NYX8_ORBOL</name>
<dbReference type="EMBL" id="WIQZ01000027">
    <property type="protein sequence ID" value="KAF3136920.1"/>
    <property type="molecule type" value="Genomic_DNA"/>
</dbReference>
<evidence type="ECO:0000313" key="5">
    <source>
        <dbReference type="Proteomes" id="UP000480548"/>
    </source>
</evidence>
<comment type="caution">
    <text evidence="3">The sequence shown here is derived from an EMBL/GenBank/DDBJ whole genome shotgun (WGS) entry which is preliminary data.</text>
</comment>
<evidence type="ECO:0000313" key="2">
    <source>
        <dbReference type="EMBL" id="KAF3104958.1"/>
    </source>
</evidence>
<protein>
    <submittedName>
        <fullName evidence="3">Uncharacterized protein</fullName>
    </submittedName>
</protein>
<proteinExistence type="predicted"/>
<gene>
    <name evidence="2" type="ORF">TWF102_002719</name>
    <name evidence="3" type="ORF">TWF703_005240</name>
</gene>
<evidence type="ECO:0000313" key="4">
    <source>
        <dbReference type="Proteomes" id="UP000475325"/>
    </source>
</evidence>
<dbReference type="Proteomes" id="UP000480548">
    <property type="component" value="Unassembled WGS sequence"/>
</dbReference>
<feature type="compositionally biased region" description="Polar residues" evidence="1">
    <location>
        <begin position="65"/>
        <end position="76"/>
    </location>
</feature>
<evidence type="ECO:0000256" key="1">
    <source>
        <dbReference type="SAM" id="MobiDB-lite"/>
    </source>
</evidence>